<keyword evidence="3" id="KW-1185">Reference proteome</keyword>
<accession>A0ABV8SUI0</accession>
<feature type="compositionally biased region" description="Basic residues" evidence="1">
    <location>
        <begin position="288"/>
        <end position="298"/>
    </location>
</feature>
<organism evidence="2 3">
    <name type="scientific">Steroidobacter flavus</name>
    <dbReference type="NCBI Taxonomy" id="1842136"/>
    <lineage>
        <taxon>Bacteria</taxon>
        <taxon>Pseudomonadati</taxon>
        <taxon>Pseudomonadota</taxon>
        <taxon>Gammaproteobacteria</taxon>
        <taxon>Steroidobacterales</taxon>
        <taxon>Steroidobacteraceae</taxon>
        <taxon>Steroidobacter</taxon>
    </lineage>
</organism>
<dbReference type="RefSeq" id="WP_380597457.1">
    <property type="nucleotide sequence ID" value="NZ_JBHSDU010000003.1"/>
</dbReference>
<dbReference type="EMBL" id="JBHSDU010000003">
    <property type="protein sequence ID" value="MFC4310179.1"/>
    <property type="molecule type" value="Genomic_DNA"/>
</dbReference>
<dbReference type="Proteomes" id="UP001595904">
    <property type="component" value="Unassembled WGS sequence"/>
</dbReference>
<sequence>MNLSGLRRSDVAHGNPRLIETPADAAPQGEVANFAWLSSTGYRDGVVLLGGSSIVDFRMRVAQSELRQDLLPSFWSTCGLLIDGDVLMTARVDAISNSSARVERNGLEAVKLDAESRYGDSMFYPNIAVLQFTEAHAAIKEHVARIGQERNIVDLLAQIVAWLGYCWAVGDRGNPLMQGHGIPSATLLERAHGLANIDLSPGLPSASSCPEAIWQAARWWYEAYDRAEPSSKAFTPRGAYLIRQPAAAALGIRDDVQGDQIVRTTRNDDLFEGLRRRTDVESSQPRATGKRRSTAKKK</sequence>
<protein>
    <submittedName>
        <fullName evidence="2">Uncharacterized protein</fullName>
    </submittedName>
</protein>
<name>A0ABV8SUI0_9GAMM</name>
<comment type="caution">
    <text evidence="2">The sequence shown here is derived from an EMBL/GenBank/DDBJ whole genome shotgun (WGS) entry which is preliminary data.</text>
</comment>
<evidence type="ECO:0000256" key="1">
    <source>
        <dbReference type="SAM" id="MobiDB-lite"/>
    </source>
</evidence>
<gene>
    <name evidence="2" type="ORF">ACFPN2_13895</name>
</gene>
<evidence type="ECO:0000313" key="2">
    <source>
        <dbReference type="EMBL" id="MFC4310179.1"/>
    </source>
</evidence>
<evidence type="ECO:0000313" key="3">
    <source>
        <dbReference type="Proteomes" id="UP001595904"/>
    </source>
</evidence>
<feature type="region of interest" description="Disordered" evidence="1">
    <location>
        <begin position="273"/>
        <end position="298"/>
    </location>
</feature>
<proteinExistence type="predicted"/>
<reference evidence="3" key="1">
    <citation type="journal article" date="2019" name="Int. J. Syst. Evol. Microbiol.">
        <title>The Global Catalogue of Microorganisms (GCM) 10K type strain sequencing project: providing services to taxonomists for standard genome sequencing and annotation.</title>
        <authorList>
            <consortium name="The Broad Institute Genomics Platform"/>
            <consortium name="The Broad Institute Genome Sequencing Center for Infectious Disease"/>
            <person name="Wu L."/>
            <person name="Ma J."/>
        </authorList>
    </citation>
    <scope>NUCLEOTIDE SEQUENCE [LARGE SCALE GENOMIC DNA]</scope>
    <source>
        <strain evidence="3">CGMCC 1.10759</strain>
    </source>
</reference>